<keyword evidence="5" id="KW-0238">DNA-binding</keyword>
<dbReference type="InterPro" id="IPR001789">
    <property type="entry name" value="Sig_transdc_resp-reg_receiver"/>
</dbReference>
<protein>
    <submittedName>
        <fullName evidence="5">DNA-binding response regulator</fullName>
    </submittedName>
</protein>
<gene>
    <name evidence="5" type="ORF">GCM10007391_10460</name>
</gene>
<evidence type="ECO:0000313" key="6">
    <source>
        <dbReference type="Proteomes" id="UP000631300"/>
    </source>
</evidence>
<accession>A0A918MWS1</accession>
<dbReference type="GO" id="GO:0000156">
    <property type="term" value="F:phosphorelay response regulator activity"/>
    <property type="evidence" value="ECO:0007669"/>
    <property type="project" value="InterPro"/>
</dbReference>
<dbReference type="PROSITE" id="PS50110">
    <property type="entry name" value="RESPONSE_REGULATORY"/>
    <property type="match status" value="1"/>
</dbReference>
<feature type="modified residue" description="4-aspartylphosphate" evidence="2">
    <location>
        <position position="54"/>
    </location>
</feature>
<organism evidence="5 6">
    <name type="scientific">Alteromonas halophila</name>
    <dbReference type="NCBI Taxonomy" id="516698"/>
    <lineage>
        <taxon>Bacteria</taxon>
        <taxon>Pseudomonadati</taxon>
        <taxon>Pseudomonadota</taxon>
        <taxon>Gammaproteobacteria</taxon>
        <taxon>Alteromonadales</taxon>
        <taxon>Alteromonadaceae</taxon>
        <taxon>Alteromonas/Salinimonas group</taxon>
        <taxon>Alteromonas</taxon>
    </lineage>
</organism>
<dbReference type="InterPro" id="IPR007492">
    <property type="entry name" value="LytTR_DNA-bd_dom"/>
</dbReference>
<evidence type="ECO:0000256" key="2">
    <source>
        <dbReference type="PROSITE-ProRule" id="PRU00169"/>
    </source>
</evidence>
<proteinExistence type="predicted"/>
<dbReference type="AlphaFoldDB" id="A0A918MWS1"/>
<evidence type="ECO:0000259" key="3">
    <source>
        <dbReference type="PROSITE" id="PS50110"/>
    </source>
</evidence>
<dbReference type="Gene3D" id="3.40.50.2300">
    <property type="match status" value="1"/>
</dbReference>
<dbReference type="RefSeq" id="WP_189404101.1">
    <property type="nucleotide sequence ID" value="NZ_BMXP01000002.1"/>
</dbReference>
<dbReference type="SUPFAM" id="SSF52172">
    <property type="entry name" value="CheY-like"/>
    <property type="match status" value="1"/>
</dbReference>
<comment type="caution">
    <text evidence="5">The sequence shown here is derived from an EMBL/GenBank/DDBJ whole genome shotgun (WGS) entry which is preliminary data.</text>
</comment>
<evidence type="ECO:0000256" key="1">
    <source>
        <dbReference type="ARBA" id="ARBA00023012"/>
    </source>
</evidence>
<dbReference type="Pfam" id="PF00072">
    <property type="entry name" value="Response_reg"/>
    <property type="match status" value="1"/>
</dbReference>
<dbReference type="PANTHER" id="PTHR37299:SF1">
    <property type="entry name" value="STAGE 0 SPORULATION PROTEIN A HOMOLOG"/>
    <property type="match status" value="1"/>
</dbReference>
<dbReference type="SMART" id="SM00850">
    <property type="entry name" value="LytTR"/>
    <property type="match status" value="1"/>
</dbReference>
<evidence type="ECO:0000313" key="5">
    <source>
        <dbReference type="EMBL" id="GGW79575.1"/>
    </source>
</evidence>
<keyword evidence="2" id="KW-0597">Phosphoprotein</keyword>
<reference evidence="5" key="2">
    <citation type="submission" date="2020-09" db="EMBL/GenBank/DDBJ databases">
        <authorList>
            <person name="Sun Q."/>
            <person name="Kim S."/>
        </authorList>
    </citation>
    <scope>NUCLEOTIDE SEQUENCE</scope>
    <source>
        <strain evidence="5">KCTC 22164</strain>
    </source>
</reference>
<dbReference type="PROSITE" id="PS50930">
    <property type="entry name" value="HTH_LYTTR"/>
    <property type="match status" value="1"/>
</dbReference>
<feature type="domain" description="Response regulatory" evidence="3">
    <location>
        <begin position="3"/>
        <end position="114"/>
    </location>
</feature>
<dbReference type="InterPro" id="IPR046947">
    <property type="entry name" value="LytR-like"/>
</dbReference>
<keyword evidence="1" id="KW-0902">Two-component regulatory system</keyword>
<dbReference type="PANTHER" id="PTHR37299">
    <property type="entry name" value="TRANSCRIPTIONAL REGULATOR-RELATED"/>
    <property type="match status" value="1"/>
</dbReference>
<reference evidence="5" key="1">
    <citation type="journal article" date="2014" name="Int. J. Syst. Evol. Microbiol.">
        <title>Complete genome sequence of Corynebacterium casei LMG S-19264T (=DSM 44701T), isolated from a smear-ripened cheese.</title>
        <authorList>
            <consortium name="US DOE Joint Genome Institute (JGI-PGF)"/>
            <person name="Walter F."/>
            <person name="Albersmeier A."/>
            <person name="Kalinowski J."/>
            <person name="Ruckert C."/>
        </authorList>
    </citation>
    <scope>NUCLEOTIDE SEQUENCE</scope>
    <source>
        <strain evidence="5">KCTC 22164</strain>
    </source>
</reference>
<dbReference type="Pfam" id="PF04397">
    <property type="entry name" value="LytTR"/>
    <property type="match status" value="1"/>
</dbReference>
<dbReference type="EMBL" id="BMXP01000002">
    <property type="protein sequence ID" value="GGW79575.1"/>
    <property type="molecule type" value="Genomic_DNA"/>
</dbReference>
<name>A0A918MWS1_9ALTE</name>
<dbReference type="Proteomes" id="UP000631300">
    <property type="component" value="Unassembled WGS sequence"/>
</dbReference>
<dbReference type="Gene3D" id="2.40.50.1020">
    <property type="entry name" value="LytTr DNA-binding domain"/>
    <property type="match status" value="1"/>
</dbReference>
<dbReference type="SMART" id="SM00448">
    <property type="entry name" value="REC"/>
    <property type="match status" value="1"/>
</dbReference>
<sequence length="251" mass="28406">MHNVLVADDERIARKIVTNLLASQSDIGPILEAKDGNEALALAQQHQPDIVFLDIQMPGQTGVQLADKLPYHCALVFVTAYDEYAVEAFELCAVDYLLKPFDDARFFAALDKARHHLDNSAGFDRDKMAQFFAYIQTEQQSQHRSRLVIKEPGRIRLLNVEDINYIAGAGNYVELHLLDGTQVLHRETLTRLESQLDPSEFVRIHRSTIVRQSSIKELRPGSKGDYEITLSGGDKVTLSRRNRNRLSAYLD</sequence>
<dbReference type="InterPro" id="IPR011006">
    <property type="entry name" value="CheY-like_superfamily"/>
</dbReference>
<dbReference type="GO" id="GO:0003677">
    <property type="term" value="F:DNA binding"/>
    <property type="evidence" value="ECO:0007669"/>
    <property type="project" value="UniProtKB-KW"/>
</dbReference>
<evidence type="ECO:0000259" key="4">
    <source>
        <dbReference type="PROSITE" id="PS50930"/>
    </source>
</evidence>
<keyword evidence="6" id="KW-1185">Reference proteome</keyword>
<feature type="domain" description="HTH LytTR-type" evidence="4">
    <location>
        <begin position="147"/>
        <end position="251"/>
    </location>
</feature>